<sequence length="608" mass="66024">MILLCLAKISTFSLILSFLPAVSAYQWPGDPRHEALEKFIYEGTAPNGNIFFGVVNQCRFRTFPDPSSNDKSTTVAAQWLRFAYHDSATFNITDGTGGNVGEGMTETQNDYRHFPTKYISNADIIAIGAVAAVASCGGPVIPLRTGRVDAKSAGNPGVPEPDQDLQTHTEKFRLQGFNSTEMIELVACGHTMGGVESEDFPLIVDDRPTDPFMSSTSAPFDNTTAFDTSVVTEYLNGTTRNPLVISRNITTRSDLRIFSSDGNVTMNKLADRNVFQSRCAALLERMLNSVPKGVELSEPIEVIPEMPQSSTGLQIVNGTLSFFTSLRLARPTSDPSINGSHVSLYWCDRYGEDADCKSGFSNRIKGSSAVVGLQPSPILHRSGKNLTYYPFQAPIDPSRSISRFWWEMDQNGAPTRIDNNGERYPLLQDDIIYVPEQSSATMSAPNPNINGTDTTMFVVVGVREGIQPNRVYLEALDYTFEPDWKEPGTVTNITTEFTKNATLPIAPGYNLYSAHVTVLGSAPTMDYILEADGKKSILPYMPVSNGALLFIPTGMTSIPGTVERVVYVPGNGTTPPPPPNSAAARALGGCQYASLIVTILVGFLGLLA</sequence>
<feature type="signal peptide" evidence="7">
    <location>
        <begin position="1"/>
        <end position="24"/>
    </location>
</feature>
<dbReference type="AlphaFoldDB" id="A0A409YIP2"/>
<dbReference type="Proteomes" id="UP000284842">
    <property type="component" value="Unassembled WGS sequence"/>
</dbReference>
<dbReference type="InterPro" id="IPR010255">
    <property type="entry name" value="Haem_peroxidase_sf"/>
</dbReference>
<evidence type="ECO:0000256" key="6">
    <source>
        <dbReference type="RuleBase" id="RU004241"/>
    </source>
</evidence>
<keyword evidence="2" id="KW-0349">Heme</keyword>
<organism evidence="9 10">
    <name type="scientific">Panaeolus cyanescens</name>
    <dbReference type="NCBI Taxonomy" id="181874"/>
    <lineage>
        <taxon>Eukaryota</taxon>
        <taxon>Fungi</taxon>
        <taxon>Dikarya</taxon>
        <taxon>Basidiomycota</taxon>
        <taxon>Agaricomycotina</taxon>
        <taxon>Agaricomycetes</taxon>
        <taxon>Agaricomycetidae</taxon>
        <taxon>Agaricales</taxon>
        <taxon>Agaricineae</taxon>
        <taxon>Galeropsidaceae</taxon>
        <taxon>Panaeolus</taxon>
    </lineage>
</organism>
<keyword evidence="7" id="KW-0732">Signal</keyword>
<evidence type="ECO:0000256" key="4">
    <source>
        <dbReference type="ARBA" id="ARBA00023002"/>
    </source>
</evidence>
<dbReference type="GO" id="GO:0000302">
    <property type="term" value="P:response to reactive oxygen species"/>
    <property type="evidence" value="ECO:0007669"/>
    <property type="project" value="TreeGrafter"/>
</dbReference>
<name>A0A409YIP2_9AGAR</name>
<dbReference type="Gene3D" id="1.10.520.10">
    <property type="match status" value="1"/>
</dbReference>
<dbReference type="SUPFAM" id="SSF48113">
    <property type="entry name" value="Heme-dependent peroxidases"/>
    <property type="match status" value="1"/>
</dbReference>
<dbReference type="GO" id="GO:0042744">
    <property type="term" value="P:hydrogen peroxide catabolic process"/>
    <property type="evidence" value="ECO:0007669"/>
    <property type="project" value="TreeGrafter"/>
</dbReference>
<dbReference type="PANTHER" id="PTHR31356">
    <property type="entry name" value="THYLAKOID LUMENAL 29 KDA PROTEIN, CHLOROPLASTIC-RELATED"/>
    <property type="match status" value="1"/>
</dbReference>
<proteinExistence type="inferred from homology"/>
<dbReference type="Pfam" id="PF00141">
    <property type="entry name" value="peroxidase"/>
    <property type="match status" value="1"/>
</dbReference>
<evidence type="ECO:0000256" key="1">
    <source>
        <dbReference type="ARBA" id="ARBA00022559"/>
    </source>
</evidence>
<evidence type="ECO:0000256" key="7">
    <source>
        <dbReference type="RuleBase" id="RU363051"/>
    </source>
</evidence>
<dbReference type="PRINTS" id="PR00458">
    <property type="entry name" value="PEROXIDASE"/>
</dbReference>
<feature type="domain" description="Plant heme peroxidase family profile" evidence="8">
    <location>
        <begin position="54"/>
        <end position="277"/>
    </location>
</feature>
<dbReference type="GO" id="GO:0004601">
    <property type="term" value="F:peroxidase activity"/>
    <property type="evidence" value="ECO:0007669"/>
    <property type="project" value="UniProtKB-KW"/>
</dbReference>
<gene>
    <name evidence="9" type="ORF">CVT24_002299</name>
</gene>
<keyword evidence="3" id="KW-0479">Metal-binding</keyword>
<evidence type="ECO:0000313" key="9">
    <source>
        <dbReference type="EMBL" id="PPR02877.1"/>
    </source>
</evidence>
<keyword evidence="5" id="KW-0408">Iron</keyword>
<keyword evidence="4 7" id="KW-0560">Oxidoreductase</keyword>
<dbReference type="PROSITE" id="PS50873">
    <property type="entry name" value="PEROXIDASE_4"/>
    <property type="match status" value="1"/>
</dbReference>
<dbReference type="PANTHER" id="PTHR31356:SF53">
    <property type="entry name" value="HEME PEROXIDASE"/>
    <property type="match status" value="1"/>
</dbReference>
<dbReference type="STRING" id="181874.A0A409YIP2"/>
<dbReference type="InterPro" id="IPR044831">
    <property type="entry name" value="Ccp1-like"/>
</dbReference>
<evidence type="ECO:0000256" key="5">
    <source>
        <dbReference type="ARBA" id="ARBA00023004"/>
    </source>
</evidence>
<comment type="caution">
    <text evidence="9">The sequence shown here is derived from an EMBL/GenBank/DDBJ whole genome shotgun (WGS) entry which is preliminary data.</text>
</comment>
<evidence type="ECO:0000259" key="8">
    <source>
        <dbReference type="PROSITE" id="PS50873"/>
    </source>
</evidence>
<dbReference type="GO" id="GO:0046872">
    <property type="term" value="F:metal ion binding"/>
    <property type="evidence" value="ECO:0007669"/>
    <property type="project" value="UniProtKB-UniRule"/>
</dbReference>
<evidence type="ECO:0000256" key="3">
    <source>
        <dbReference type="ARBA" id="ARBA00022723"/>
    </source>
</evidence>
<accession>A0A409YIP2</accession>
<keyword evidence="10" id="KW-1185">Reference proteome</keyword>
<dbReference type="OrthoDB" id="5985073at2759"/>
<reference evidence="9 10" key="1">
    <citation type="journal article" date="2018" name="Evol. Lett.">
        <title>Horizontal gene cluster transfer increased hallucinogenic mushroom diversity.</title>
        <authorList>
            <person name="Reynolds H.T."/>
            <person name="Vijayakumar V."/>
            <person name="Gluck-Thaler E."/>
            <person name="Korotkin H.B."/>
            <person name="Matheny P.B."/>
            <person name="Slot J.C."/>
        </authorList>
    </citation>
    <scope>NUCLEOTIDE SEQUENCE [LARGE SCALE GENOMIC DNA]</scope>
    <source>
        <strain evidence="9 10">2629</strain>
    </source>
</reference>
<dbReference type="EC" id="1.11.1.-" evidence="7"/>
<keyword evidence="1 7" id="KW-0575">Peroxidase</keyword>
<dbReference type="GO" id="GO:0034599">
    <property type="term" value="P:cellular response to oxidative stress"/>
    <property type="evidence" value="ECO:0007669"/>
    <property type="project" value="InterPro"/>
</dbReference>
<dbReference type="InParanoid" id="A0A409YIP2"/>
<evidence type="ECO:0000313" key="10">
    <source>
        <dbReference type="Proteomes" id="UP000284842"/>
    </source>
</evidence>
<feature type="chain" id="PRO_5018814330" description="Peroxidase" evidence="7">
    <location>
        <begin position="25"/>
        <end position="608"/>
    </location>
</feature>
<dbReference type="InterPro" id="IPR002016">
    <property type="entry name" value="Haem_peroxidase"/>
</dbReference>
<dbReference type="EMBL" id="NHTK01001135">
    <property type="protein sequence ID" value="PPR02877.1"/>
    <property type="molecule type" value="Genomic_DNA"/>
</dbReference>
<comment type="similarity">
    <text evidence="6">Belongs to the peroxidase family.</text>
</comment>
<dbReference type="Gene3D" id="1.10.420.10">
    <property type="entry name" value="Peroxidase, domain 2"/>
    <property type="match status" value="1"/>
</dbReference>
<protein>
    <recommendedName>
        <fullName evidence="7">Peroxidase</fullName>
        <ecNumber evidence="7">1.11.1.-</ecNumber>
    </recommendedName>
</protein>
<evidence type="ECO:0000256" key="2">
    <source>
        <dbReference type="ARBA" id="ARBA00022617"/>
    </source>
</evidence>
<dbReference type="GO" id="GO:0020037">
    <property type="term" value="F:heme binding"/>
    <property type="evidence" value="ECO:0007669"/>
    <property type="project" value="UniProtKB-UniRule"/>
</dbReference>